<dbReference type="KEGG" id="bliq:INP51_02405"/>
<gene>
    <name evidence="4" type="primary">spoIIID</name>
    <name evidence="4" type="ORF">INP51_02405</name>
</gene>
<evidence type="ECO:0000313" key="5">
    <source>
        <dbReference type="Proteomes" id="UP000593601"/>
    </source>
</evidence>
<reference evidence="4 5" key="1">
    <citation type="submission" date="2020-10" db="EMBL/GenBank/DDBJ databases">
        <title>Blautia liquoris sp.nov., isolated from the mud in a fermentation cellar used for the production of Chinese strong-flavoured liquor.</title>
        <authorList>
            <person name="Lu L."/>
        </authorList>
    </citation>
    <scope>NUCLEOTIDE SEQUENCE [LARGE SCALE GENOMIC DNA]</scope>
    <source>
        <strain evidence="4 5">LZLJ-3</strain>
    </source>
</reference>
<dbReference type="AlphaFoldDB" id="A0A7M2RHN2"/>
<keyword evidence="3" id="KW-0804">Transcription</keyword>
<sequence>MKDYIEERAVEIATYIIEHNATVRQTAKEFGVSKSTVHKDVTDRLIQINPLLAQSARKVLDVNKSERHIRGGLATREKYLHQKPR</sequence>
<protein>
    <submittedName>
        <fullName evidence="4">Sporulation transcriptional regulator SpoIIID</fullName>
    </submittedName>
</protein>
<proteinExistence type="predicted"/>
<dbReference type="Pfam" id="PF12116">
    <property type="entry name" value="SpoIIID"/>
    <property type="match status" value="1"/>
</dbReference>
<accession>A0A7M2RHN2</accession>
<dbReference type="PROSITE" id="PS00894">
    <property type="entry name" value="HTH_DEOR_1"/>
    <property type="match status" value="1"/>
</dbReference>
<dbReference type="NCBIfam" id="TIGR02844">
    <property type="entry name" value="spore_III_D"/>
    <property type="match status" value="1"/>
</dbReference>
<dbReference type="GO" id="GO:0003700">
    <property type="term" value="F:DNA-binding transcription factor activity"/>
    <property type="evidence" value="ECO:0007669"/>
    <property type="project" value="InterPro"/>
</dbReference>
<dbReference type="GO" id="GO:0003677">
    <property type="term" value="F:DNA binding"/>
    <property type="evidence" value="ECO:0007669"/>
    <property type="project" value="UniProtKB-KW"/>
</dbReference>
<evidence type="ECO:0000313" key="4">
    <source>
        <dbReference type="EMBL" id="QOV19846.1"/>
    </source>
</evidence>
<dbReference type="RefSeq" id="WP_193736166.1">
    <property type="nucleotide sequence ID" value="NZ_CP063304.1"/>
</dbReference>
<dbReference type="EMBL" id="CP063304">
    <property type="protein sequence ID" value="QOV19846.1"/>
    <property type="molecule type" value="Genomic_DNA"/>
</dbReference>
<dbReference type="InterPro" id="IPR018356">
    <property type="entry name" value="Tscrpt_reg_HTH_DeoR_CS"/>
</dbReference>
<name>A0A7M2RHN2_9FIRM</name>
<evidence type="ECO:0000256" key="1">
    <source>
        <dbReference type="ARBA" id="ARBA00023015"/>
    </source>
</evidence>
<dbReference type="Proteomes" id="UP000593601">
    <property type="component" value="Chromosome"/>
</dbReference>
<evidence type="ECO:0000256" key="2">
    <source>
        <dbReference type="ARBA" id="ARBA00023125"/>
    </source>
</evidence>
<keyword evidence="5" id="KW-1185">Reference proteome</keyword>
<dbReference type="InterPro" id="IPR014208">
    <property type="entry name" value="Spore_III_D"/>
</dbReference>
<keyword evidence="1" id="KW-0805">Transcription regulation</keyword>
<evidence type="ECO:0000256" key="3">
    <source>
        <dbReference type="ARBA" id="ARBA00023163"/>
    </source>
</evidence>
<keyword evidence="2" id="KW-0238">DNA-binding</keyword>
<organism evidence="4 5">
    <name type="scientific">Blautia liquoris</name>
    <dbReference type="NCBI Taxonomy" id="2779518"/>
    <lineage>
        <taxon>Bacteria</taxon>
        <taxon>Bacillati</taxon>
        <taxon>Bacillota</taxon>
        <taxon>Clostridia</taxon>
        <taxon>Lachnospirales</taxon>
        <taxon>Lachnospiraceae</taxon>
        <taxon>Blautia</taxon>
    </lineage>
</organism>